<keyword evidence="1" id="KW-0175">Coiled coil</keyword>
<evidence type="ECO:0000313" key="4">
    <source>
        <dbReference type="Proteomes" id="UP001151760"/>
    </source>
</evidence>
<feature type="coiled-coil region" evidence="1">
    <location>
        <begin position="21"/>
        <end position="48"/>
    </location>
</feature>
<gene>
    <name evidence="3" type="ORF">Tco_1069117</name>
</gene>
<proteinExistence type="predicted"/>
<accession>A0ABQ5HI22</accession>
<reference evidence="3" key="2">
    <citation type="submission" date="2022-01" db="EMBL/GenBank/DDBJ databases">
        <authorList>
            <person name="Yamashiro T."/>
            <person name="Shiraishi A."/>
            <person name="Satake H."/>
            <person name="Nakayama K."/>
        </authorList>
    </citation>
    <scope>NUCLEOTIDE SEQUENCE</scope>
</reference>
<dbReference type="Proteomes" id="UP001151760">
    <property type="component" value="Unassembled WGS sequence"/>
</dbReference>
<keyword evidence="4" id="KW-1185">Reference proteome</keyword>
<dbReference type="Pfam" id="PF13976">
    <property type="entry name" value="gag_pre-integrs"/>
    <property type="match status" value="1"/>
</dbReference>
<sequence>MLSHRRHSIFKNTYSLLEGIQKALTKEIKEMEEVFKELEAEVDQNVINRKHDEIERKNLLIANDNLIAKCLSKEVFYIAGNSELTCDLQGILCGGLGHKLFFVRQFCNSDLEVAFKKHSRMMSPPHIAGCSKASKTKSWLWHRRLSHLNFGTINDLARKDLVRGLPRLKFEKDHLCSACQLEKSKKPVALKNKELEILFQPMFDEYLEPPRVERLVSPAPAVPVPV</sequence>
<evidence type="ECO:0000313" key="3">
    <source>
        <dbReference type="EMBL" id="GJT87400.1"/>
    </source>
</evidence>
<name>A0ABQ5HI22_9ASTR</name>
<protein>
    <submittedName>
        <fullName evidence="3">Integrase, catalytic region, zinc finger, CCHC-type containing protein</fullName>
    </submittedName>
</protein>
<dbReference type="EMBL" id="BQNB010019636">
    <property type="protein sequence ID" value="GJT87400.1"/>
    <property type="molecule type" value="Genomic_DNA"/>
</dbReference>
<organism evidence="3 4">
    <name type="scientific">Tanacetum coccineum</name>
    <dbReference type="NCBI Taxonomy" id="301880"/>
    <lineage>
        <taxon>Eukaryota</taxon>
        <taxon>Viridiplantae</taxon>
        <taxon>Streptophyta</taxon>
        <taxon>Embryophyta</taxon>
        <taxon>Tracheophyta</taxon>
        <taxon>Spermatophyta</taxon>
        <taxon>Magnoliopsida</taxon>
        <taxon>eudicotyledons</taxon>
        <taxon>Gunneridae</taxon>
        <taxon>Pentapetalae</taxon>
        <taxon>asterids</taxon>
        <taxon>campanulids</taxon>
        <taxon>Asterales</taxon>
        <taxon>Asteraceae</taxon>
        <taxon>Asteroideae</taxon>
        <taxon>Anthemideae</taxon>
        <taxon>Anthemidinae</taxon>
        <taxon>Tanacetum</taxon>
    </lineage>
</organism>
<evidence type="ECO:0000256" key="1">
    <source>
        <dbReference type="SAM" id="Coils"/>
    </source>
</evidence>
<evidence type="ECO:0000259" key="2">
    <source>
        <dbReference type="Pfam" id="PF13976"/>
    </source>
</evidence>
<reference evidence="3" key="1">
    <citation type="journal article" date="2022" name="Int. J. Mol. Sci.">
        <title>Draft Genome of Tanacetum Coccineum: Genomic Comparison of Closely Related Tanacetum-Family Plants.</title>
        <authorList>
            <person name="Yamashiro T."/>
            <person name="Shiraishi A."/>
            <person name="Nakayama K."/>
            <person name="Satake H."/>
        </authorList>
    </citation>
    <scope>NUCLEOTIDE SEQUENCE</scope>
</reference>
<dbReference type="InterPro" id="IPR025724">
    <property type="entry name" value="GAG-pre-integrase_dom"/>
</dbReference>
<feature type="domain" description="GAG-pre-integrase" evidence="2">
    <location>
        <begin position="122"/>
        <end position="184"/>
    </location>
</feature>
<comment type="caution">
    <text evidence="3">The sequence shown here is derived from an EMBL/GenBank/DDBJ whole genome shotgun (WGS) entry which is preliminary data.</text>
</comment>